<dbReference type="AlphaFoldDB" id="A0A4Y2FME0"/>
<dbReference type="EMBL" id="BGPR01000992">
    <property type="protein sequence ID" value="GBM42333.1"/>
    <property type="molecule type" value="Genomic_DNA"/>
</dbReference>
<dbReference type="OrthoDB" id="6145874at2759"/>
<evidence type="ECO:0000256" key="3">
    <source>
        <dbReference type="ARBA" id="ARBA00053344"/>
    </source>
</evidence>
<proteinExistence type="predicted"/>
<feature type="compositionally biased region" description="Low complexity" evidence="4">
    <location>
        <begin position="53"/>
        <end position="66"/>
    </location>
</feature>
<dbReference type="PANTHER" id="PTHR19143:SF327">
    <property type="entry name" value="FI21813P1-RELATED"/>
    <property type="match status" value="1"/>
</dbReference>
<evidence type="ECO:0000259" key="5">
    <source>
        <dbReference type="PROSITE" id="PS51406"/>
    </source>
</evidence>
<keyword evidence="7" id="KW-1185">Reference proteome</keyword>
<comment type="caution">
    <text evidence="6">The sequence shown here is derived from an EMBL/GenBank/DDBJ whole genome shotgun (WGS) entry which is preliminary data.</text>
</comment>
<evidence type="ECO:0000256" key="1">
    <source>
        <dbReference type="ARBA" id="ARBA00022837"/>
    </source>
</evidence>
<evidence type="ECO:0000256" key="4">
    <source>
        <dbReference type="SAM" id="MobiDB-lite"/>
    </source>
</evidence>
<name>A0A4Y2FME0_ARAVE</name>
<sequence length="311" mass="35144">MDQLSVGSSSALFYMPSDGKKVVLLFSSNMEKIPICLVALVVCICVVHCHTGSPTTHTSPPTTTQRPPQPEPYPMPKDCEEVRRNGHNVSGVYTVYPRNRIAMCSVAVYCDMKTEGGGWTVIQRRGDFGSPINYFAKFWQQYKQGFGSLDKDFWLGNDAIFALTNQGAYTVRFELQNANGVRAYATYDSFWLDDEDNKYKLHISGYSGNAGDSMYYHNENFFSTPDRDNDRTSKYNCAKDRSSGWWFNYCMTSNLNGLAWKGPYKGTNDFNDGIEWQSFMGSKNSLIATEIKIRPRVFCSKHHAEGATTPH</sequence>
<evidence type="ECO:0000313" key="7">
    <source>
        <dbReference type="Proteomes" id="UP000499080"/>
    </source>
</evidence>
<organism evidence="6 7">
    <name type="scientific">Araneus ventricosus</name>
    <name type="common">Orbweaver spider</name>
    <name type="synonym">Epeira ventricosa</name>
    <dbReference type="NCBI Taxonomy" id="182803"/>
    <lineage>
        <taxon>Eukaryota</taxon>
        <taxon>Metazoa</taxon>
        <taxon>Ecdysozoa</taxon>
        <taxon>Arthropoda</taxon>
        <taxon>Chelicerata</taxon>
        <taxon>Arachnida</taxon>
        <taxon>Araneae</taxon>
        <taxon>Araneomorphae</taxon>
        <taxon>Entelegynae</taxon>
        <taxon>Araneoidea</taxon>
        <taxon>Araneidae</taxon>
        <taxon>Araneus</taxon>
    </lineage>
</organism>
<dbReference type="FunFam" id="3.90.215.10:FF:000001">
    <property type="entry name" value="Tenascin isoform 1"/>
    <property type="match status" value="1"/>
</dbReference>
<dbReference type="InterPro" id="IPR014716">
    <property type="entry name" value="Fibrinogen_a/b/g_C_1"/>
</dbReference>
<dbReference type="Proteomes" id="UP000499080">
    <property type="component" value="Unassembled WGS sequence"/>
</dbReference>
<protein>
    <submittedName>
        <fullName evidence="6">Techylectin-5A</fullName>
    </submittedName>
</protein>
<gene>
    <name evidence="6" type="primary">TL5A_123</name>
    <name evidence="6" type="ORF">AVEN_203568_1</name>
</gene>
<dbReference type="InterPro" id="IPR020837">
    <property type="entry name" value="Fibrinogen_CS"/>
</dbReference>
<feature type="domain" description="Fibrinogen C-terminal" evidence="5">
    <location>
        <begin position="70"/>
        <end position="297"/>
    </location>
</feature>
<dbReference type="NCBIfam" id="NF040941">
    <property type="entry name" value="GGGWT_bact"/>
    <property type="match status" value="1"/>
</dbReference>
<dbReference type="GO" id="GO:0098609">
    <property type="term" value="P:cell-cell adhesion"/>
    <property type="evidence" value="ECO:0007669"/>
    <property type="project" value="UniProtKB-ARBA"/>
</dbReference>
<dbReference type="InterPro" id="IPR050373">
    <property type="entry name" value="Fibrinogen_C-term_domain"/>
</dbReference>
<dbReference type="Gene3D" id="3.90.215.10">
    <property type="entry name" value="Gamma Fibrinogen, chain A, domain 1"/>
    <property type="match status" value="1"/>
</dbReference>
<dbReference type="GO" id="GO:0030246">
    <property type="term" value="F:carbohydrate binding"/>
    <property type="evidence" value="ECO:0007669"/>
    <property type="project" value="UniProtKB-ARBA"/>
</dbReference>
<dbReference type="PROSITE" id="PS51406">
    <property type="entry name" value="FIBRINOGEN_C_2"/>
    <property type="match status" value="1"/>
</dbReference>
<dbReference type="PANTHER" id="PTHR19143">
    <property type="entry name" value="FIBRINOGEN/TENASCIN/ANGIOPOEITIN"/>
    <property type="match status" value="1"/>
</dbReference>
<keyword evidence="1" id="KW-0106">Calcium</keyword>
<dbReference type="SUPFAM" id="SSF56496">
    <property type="entry name" value="Fibrinogen C-terminal domain-like"/>
    <property type="match status" value="1"/>
</dbReference>
<evidence type="ECO:0000256" key="2">
    <source>
        <dbReference type="ARBA" id="ARBA00023157"/>
    </source>
</evidence>
<dbReference type="SMART" id="SM00186">
    <property type="entry name" value="FBG"/>
    <property type="match status" value="1"/>
</dbReference>
<keyword evidence="2" id="KW-1015">Disulfide bond</keyword>
<dbReference type="InterPro" id="IPR036056">
    <property type="entry name" value="Fibrinogen-like_C"/>
</dbReference>
<accession>A0A4Y2FME0</accession>
<comment type="function">
    <text evidence="3">Lectin involved in innate immunity. Agglutinates all types of human erythrocytes, Gram-positive and Gram-negative bacteria. Has a stronger agglutinating activity towards Gram-negative bacteria than towards Gram-positive bacteria. Specifically recognizes acetyl group-containing substances on agglutinated cells. The hemagglutinating activity was inhibited by EDTA, acetyl group-containing mono- and disaccharides, N-acetyl derivatives of amino acids, other acetyl group-containing substances, propionamide and benzamide. Enhances the antimicrobial activity of big defensin against Gram-positive bacteria but not against Gram-negative bacteria.</text>
</comment>
<feature type="region of interest" description="Disordered" evidence="4">
    <location>
        <begin position="53"/>
        <end position="75"/>
    </location>
</feature>
<evidence type="ECO:0000313" key="6">
    <source>
        <dbReference type="EMBL" id="GBM42333.1"/>
    </source>
</evidence>
<dbReference type="CDD" id="cd00087">
    <property type="entry name" value="FReD"/>
    <property type="match status" value="1"/>
</dbReference>
<dbReference type="InterPro" id="IPR002181">
    <property type="entry name" value="Fibrinogen_a/b/g_C_dom"/>
</dbReference>
<dbReference type="PROSITE" id="PS00514">
    <property type="entry name" value="FIBRINOGEN_C_1"/>
    <property type="match status" value="1"/>
</dbReference>
<dbReference type="GO" id="GO:0005615">
    <property type="term" value="C:extracellular space"/>
    <property type="evidence" value="ECO:0007669"/>
    <property type="project" value="TreeGrafter"/>
</dbReference>
<dbReference type="Pfam" id="PF00147">
    <property type="entry name" value="Fibrinogen_C"/>
    <property type="match status" value="1"/>
</dbReference>
<reference evidence="6 7" key="1">
    <citation type="journal article" date="2019" name="Sci. Rep.">
        <title>Orb-weaving spider Araneus ventricosus genome elucidates the spidroin gene catalogue.</title>
        <authorList>
            <person name="Kono N."/>
            <person name="Nakamura H."/>
            <person name="Ohtoshi R."/>
            <person name="Moran D.A.P."/>
            <person name="Shinohara A."/>
            <person name="Yoshida Y."/>
            <person name="Fujiwara M."/>
            <person name="Mori M."/>
            <person name="Tomita M."/>
            <person name="Arakawa K."/>
        </authorList>
    </citation>
    <scope>NUCLEOTIDE SEQUENCE [LARGE SCALE GENOMIC DNA]</scope>
</reference>